<evidence type="ECO:0000256" key="1">
    <source>
        <dbReference type="SAM" id="SignalP"/>
    </source>
</evidence>
<evidence type="ECO:0008006" key="4">
    <source>
        <dbReference type="Google" id="ProtNLM"/>
    </source>
</evidence>
<evidence type="ECO:0000313" key="3">
    <source>
        <dbReference type="Proteomes" id="UP000006786"/>
    </source>
</evidence>
<accession>K2LGM7</accession>
<dbReference type="eggNOG" id="ENOG5033NKF">
    <property type="taxonomic scope" value="Bacteria"/>
</dbReference>
<dbReference type="STRING" id="391937.NA2_20562"/>
<reference evidence="2 3" key="1">
    <citation type="journal article" date="2012" name="J. Bacteriol.">
        <title>Genome Sequence of Nitratireductor pacificus Type Strain pht-3B.</title>
        <authorList>
            <person name="Lai Q."/>
            <person name="Li G."/>
            <person name="Shao Z."/>
        </authorList>
    </citation>
    <scope>NUCLEOTIDE SEQUENCE [LARGE SCALE GENOMIC DNA]</scope>
    <source>
        <strain evidence="3">pht-3B</strain>
    </source>
</reference>
<keyword evidence="3" id="KW-1185">Reference proteome</keyword>
<organism evidence="2 3">
    <name type="scientific">Nitratireductor pacificus pht-3B</name>
    <dbReference type="NCBI Taxonomy" id="391937"/>
    <lineage>
        <taxon>Bacteria</taxon>
        <taxon>Pseudomonadati</taxon>
        <taxon>Pseudomonadota</taxon>
        <taxon>Alphaproteobacteria</taxon>
        <taxon>Hyphomicrobiales</taxon>
        <taxon>Phyllobacteriaceae</taxon>
        <taxon>Nitratireductor</taxon>
    </lineage>
</organism>
<evidence type="ECO:0000313" key="2">
    <source>
        <dbReference type="EMBL" id="EKF16939.1"/>
    </source>
</evidence>
<name>K2LGM7_9HYPH</name>
<dbReference type="AlphaFoldDB" id="K2LGM7"/>
<protein>
    <recommendedName>
        <fullName evidence="4">Lipoprotein</fullName>
    </recommendedName>
</protein>
<dbReference type="EMBL" id="AMRM01000034">
    <property type="protein sequence ID" value="EKF16939.1"/>
    <property type="molecule type" value="Genomic_DNA"/>
</dbReference>
<dbReference type="Proteomes" id="UP000006786">
    <property type="component" value="Unassembled WGS sequence"/>
</dbReference>
<gene>
    <name evidence="2" type="ORF">NA2_20562</name>
</gene>
<comment type="caution">
    <text evidence="2">The sequence shown here is derived from an EMBL/GenBank/DDBJ whole genome shotgun (WGS) entry which is preliminary data.</text>
</comment>
<feature type="chain" id="PRO_5003860497" description="Lipoprotein" evidence="1">
    <location>
        <begin position="26"/>
        <end position="92"/>
    </location>
</feature>
<feature type="signal peptide" evidence="1">
    <location>
        <begin position="1"/>
        <end position="25"/>
    </location>
</feature>
<proteinExistence type="predicted"/>
<keyword evidence="1" id="KW-0732">Signal</keyword>
<sequence>MKQVPLRARLVIVCAVALSVAGCQTSEPGSATGSIRQIIGTDIIGAHGETIADQNRIDLTVEGPCAARVFSAAECIEHRRSSVRRRAELRAE</sequence>
<dbReference type="PROSITE" id="PS51257">
    <property type="entry name" value="PROKAR_LIPOPROTEIN"/>
    <property type="match status" value="1"/>
</dbReference>